<sequence>VVVNPAVLEEDFEVGHGYWIAVITEDGTIYP</sequence>
<name>X1TTZ2_9ZZZZ</name>
<reference evidence="1" key="1">
    <citation type="journal article" date="2014" name="Front. Microbiol.">
        <title>High frequency of phylogenetically diverse reductive dehalogenase-homologous genes in deep subseafloor sedimentary metagenomes.</title>
        <authorList>
            <person name="Kawai M."/>
            <person name="Futagami T."/>
            <person name="Toyoda A."/>
            <person name="Takaki Y."/>
            <person name="Nishi S."/>
            <person name="Hori S."/>
            <person name="Arai W."/>
            <person name="Tsubouchi T."/>
            <person name="Morono Y."/>
            <person name="Uchiyama I."/>
            <person name="Ito T."/>
            <person name="Fujiyama A."/>
            <person name="Inagaki F."/>
            <person name="Takami H."/>
        </authorList>
    </citation>
    <scope>NUCLEOTIDE SEQUENCE</scope>
    <source>
        <strain evidence="1">Expedition CK06-06</strain>
    </source>
</reference>
<gene>
    <name evidence="1" type="ORF">S12H4_50793</name>
</gene>
<dbReference type="EMBL" id="BARW01032031">
    <property type="protein sequence ID" value="GAJ08823.1"/>
    <property type="molecule type" value="Genomic_DNA"/>
</dbReference>
<organism evidence="1">
    <name type="scientific">marine sediment metagenome</name>
    <dbReference type="NCBI Taxonomy" id="412755"/>
    <lineage>
        <taxon>unclassified sequences</taxon>
        <taxon>metagenomes</taxon>
        <taxon>ecological metagenomes</taxon>
    </lineage>
</organism>
<feature type="non-terminal residue" evidence="1">
    <location>
        <position position="1"/>
    </location>
</feature>
<dbReference type="AlphaFoldDB" id="X1TTZ2"/>
<comment type="caution">
    <text evidence="1">The sequence shown here is derived from an EMBL/GenBank/DDBJ whole genome shotgun (WGS) entry which is preliminary data.</text>
</comment>
<evidence type="ECO:0000313" key="1">
    <source>
        <dbReference type="EMBL" id="GAJ08823.1"/>
    </source>
</evidence>
<proteinExistence type="predicted"/>
<accession>X1TTZ2</accession>
<protein>
    <submittedName>
        <fullName evidence="1">Uncharacterized protein</fullName>
    </submittedName>
</protein>